<protein>
    <submittedName>
        <fullName evidence="1">Subtilisin-like serine protease pepD</fullName>
    </submittedName>
</protein>
<reference evidence="1 2" key="1">
    <citation type="journal article" date="2022" name="New Phytol.">
        <title>Ecological generalism drives hyperdiversity of secondary metabolite gene clusters in xylarialean endophytes.</title>
        <authorList>
            <person name="Franco M.E.E."/>
            <person name="Wisecaver J.H."/>
            <person name="Arnold A.E."/>
            <person name="Ju Y.M."/>
            <person name="Slot J.C."/>
            <person name="Ahrendt S."/>
            <person name="Moore L.P."/>
            <person name="Eastman K.E."/>
            <person name="Scott K."/>
            <person name="Konkel Z."/>
            <person name="Mondo S.J."/>
            <person name="Kuo A."/>
            <person name="Hayes R.D."/>
            <person name="Haridas S."/>
            <person name="Andreopoulos B."/>
            <person name="Riley R."/>
            <person name="LaButti K."/>
            <person name="Pangilinan J."/>
            <person name="Lipzen A."/>
            <person name="Amirebrahimi M."/>
            <person name="Yan J."/>
            <person name="Adam C."/>
            <person name="Keymanesh K."/>
            <person name="Ng V."/>
            <person name="Louie K."/>
            <person name="Northen T."/>
            <person name="Drula E."/>
            <person name="Henrissat B."/>
            <person name="Hsieh H.M."/>
            <person name="Youens-Clark K."/>
            <person name="Lutzoni F."/>
            <person name="Miadlikowska J."/>
            <person name="Eastwood D.C."/>
            <person name="Hamelin R.C."/>
            <person name="Grigoriev I.V."/>
            <person name="U'Ren J.M."/>
        </authorList>
    </citation>
    <scope>NUCLEOTIDE SEQUENCE [LARGE SCALE GENOMIC DNA]</scope>
    <source>
        <strain evidence="1 2">CBS 119005</strain>
    </source>
</reference>
<dbReference type="EMBL" id="MU393606">
    <property type="protein sequence ID" value="KAI4859948.1"/>
    <property type="molecule type" value="Genomic_DNA"/>
</dbReference>
<sequence>MRCAALGLFFGLAAPALALAGLADILNLQDSDVIPGKYIVSLLPGVDAALHLSWVRDVHRRSLARRGSSGGSSTAGLEKTYGFGGFSGYAGEFDDDTVLQILSNVNVLHVEADRAANLTSVTQQQANAPWGLEALSSRTRVSDGNTRGHTYRYDSSGGAGTFAYVLDSGVLTNNSEFGGRAVKGYNAWDGTESFDDHFGHGTHVAGTIASNSYGVAKRATVVDVKVVRSYGYSTVAHVLDGINWVVNNATGTPGRAAKSVINMSLAFTTSATLNAAVDAAAAMGVLSVVGAGNDAADASTRSPASAPAALAVGAVHWNRTRASFSNYGPRVAVFAPGVDVASLWNVEGVESVNSGTSMSSPHVAGLVCYLKGLESGLDTPAATIARVKGLAIADVVADAGTGSPNLLAYNGIA</sequence>
<evidence type="ECO:0000313" key="2">
    <source>
        <dbReference type="Proteomes" id="UP001497700"/>
    </source>
</evidence>
<keyword evidence="2" id="KW-1185">Reference proteome</keyword>
<accession>A0ACB9YLX3</accession>
<gene>
    <name evidence="1" type="ORF">F4820DRAFT_131622</name>
</gene>
<dbReference type="Proteomes" id="UP001497700">
    <property type="component" value="Unassembled WGS sequence"/>
</dbReference>
<comment type="caution">
    <text evidence="1">The sequence shown here is derived from an EMBL/GenBank/DDBJ whole genome shotgun (WGS) entry which is preliminary data.</text>
</comment>
<evidence type="ECO:0000313" key="1">
    <source>
        <dbReference type="EMBL" id="KAI4859948.1"/>
    </source>
</evidence>
<proteinExistence type="predicted"/>
<organism evidence="1 2">
    <name type="scientific">Hypoxylon rubiginosum</name>
    <dbReference type="NCBI Taxonomy" id="110542"/>
    <lineage>
        <taxon>Eukaryota</taxon>
        <taxon>Fungi</taxon>
        <taxon>Dikarya</taxon>
        <taxon>Ascomycota</taxon>
        <taxon>Pezizomycotina</taxon>
        <taxon>Sordariomycetes</taxon>
        <taxon>Xylariomycetidae</taxon>
        <taxon>Xylariales</taxon>
        <taxon>Hypoxylaceae</taxon>
        <taxon>Hypoxylon</taxon>
    </lineage>
</organism>
<name>A0ACB9YLX3_9PEZI</name>